<proteinExistence type="predicted"/>
<dbReference type="CDD" id="cd02440">
    <property type="entry name" value="AdoMet_MTases"/>
    <property type="match status" value="1"/>
</dbReference>
<evidence type="ECO:0000313" key="4">
    <source>
        <dbReference type="EMBL" id="MBB5070607.1"/>
    </source>
</evidence>
<dbReference type="GO" id="GO:0008168">
    <property type="term" value="F:methyltransferase activity"/>
    <property type="evidence" value="ECO:0007669"/>
    <property type="project" value="UniProtKB-KW"/>
</dbReference>
<evidence type="ECO:0000313" key="5">
    <source>
        <dbReference type="Proteomes" id="UP000580474"/>
    </source>
</evidence>
<dbReference type="RefSeq" id="WP_184480327.1">
    <property type="nucleotide sequence ID" value="NZ_JACHIV010000001.1"/>
</dbReference>
<evidence type="ECO:0000259" key="3">
    <source>
        <dbReference type="Pfam" id="PF13649"/>
    </source>
</evidence>
<gene>
    <name evidence="4" type="ORF">BJ969_003695</name>
</gene>
<protein>
    <submittedName>
        <fullName evidence="4">Ubiquinone/menaquinone biosynthesis C-methylase UbiE</fullName>
    </submittedName>
</protein>
<keyword evidence="5" id="KW-1185">Reference proteome</keyword>
<dbReference type="Proteomes" id="UP000580474">
    <property type="component" value="Unassembled WGS sequence"/>
</dbReference>
<dbReference type="SUPFAM" id="SSF53335">
    <property type="entry name" value="S-adenosyl-L-methionine-dependent methyltransferases"/>
    <property type="match status" value="1"/>
</dbReference>
<dbReference type="InterPro" id="IPR041698">
    <property type="entry name" value="Methyltransf_25"/>
</dbReference>
<dbReference type="AlphaFoldDB" id="A0A840NQU7"/>
<evidence type="ECO:0000256" key="1">
    <source>
        <dbReference type="ARBA" id="ARBA00022603"/>
    </source>
</evidence>
<dbReference type="GO" id="GO:0032259">
    <property type="term" value="P:methylation"/>
    <property type="evidence" value="ECO:0007669"/>
    <property type="project" value="UniProtKB-KW"/>
</dbReference>
<comment type="caution">
    <text evidence="4">The sequence shown here is derived from an EMBL/GenBank/DDBJ whole genome shotgun (WGS) entry which is preliminary data.</text>
</comment>
<keyword evidence="1 4" id="KW-0489">Methyltransferase</keyword>
<organism evidence="4 5">
    <name type="scientific">Saccharopolyspora gloriosae</name>
    <dbReference type="NCBI Taxonomy" id="455344"/>
    <lineage>
        <taxon>Bacteria</taxon>
        <taxon>Bacillati</taxon>
        <taxon>Actinomycetota</taxon>
        <taxon>Actinomycetes</taxon>
        <taxon>Pseudonocardiales</taxon>
        <taxon>Pseudonocardiaceae</taxon>
        <taxon>Saccharopolyspora</taxon>
    </lineage>
</organism>
<reference evidence="4 5" key="1">
    <citation type="submission" date="2020-08" db="EMBL/GenBank/DDBJ databases">
        <title>Sequencing the genomes of 1000 actinobacteria strains.</title>
        <authorList>
            <person name="Klenk H.-P."/>
        </authorList>
    </citation>
    <scope>NUCLEOTIDE SEQUENCE [LARGE SCALE GENOMIC DNA]</scope>
    <source>
        <strain evidence="4 5">DSM 45582</strain>
    </source>
</reference>
<name>A0A840NQU7_9PSEU</name>
<feature type="domain" description="Methyltransferase" evidence="3">
    <location>
        <begin position="47"/>
        <end position="137"/>
    </location>
</feature>
<dbReference type="EMBL" id="JACHIV010000001">
    <property type="protein sequence ID" value="MBB5070607.1"/>
    <property type="molecule type" value="Genomic_DNA"/>
</dbReference>
<evidence type="ECO:0000256" key="2">
    <source>
        <dbReference type="ARBA" id="ARBA00022679"/>
    </source>
</evidence>
<dbReference type="PANTHER" id="PTHR43861:SF1">
    <property type="entry name" value="TRANS-ACONITATE 2-METHYLTRANSFERASE"/>
    <property type="match status" value="1"/>
</dbReference>
<sequence length="201" mass="21514">MTVERASAAYGQRAAEYTDLLGNIEATAAPDQDLIGAWAHAQPDGPILDVGCGPGHWTHWLHEQGIDVAGVDPTAEFLDGARVRFPDVRFRAGRADRLDVPDAGLAGVLAWYSLIHLHPDRMPAALAEFARVVEPGGGLLVGFCNGPELEPFDHAVTTAYFWPIEVLSRAIEDAGFTVVDHTTRADPGARPHGAISAHRIG</sequence>
<dbReference type="Gene3D" id="3.40.50.150">
    <property type="entry name" value="Vaccinia Virus protein VP39"/>
    <property type="match status" value="1"/>
</dbReference>
<keyword evidence="4" id="KW-0830">Ubiquinone</keyword>
<accession>A0A840NQU7</accession>
<dbReference type="Pfam" id="PF13649">
    <property type="entry name" value="Methyltransf_25"/>
    <property type="match status" value="1"/>
</dbReference>
<keyword evidence="2" id="KW-0808">Transferase</keyword>
<dbReference type="InterPro" id="IPR029063">
    <property type="entry name" value="SAM-dependent_MTases_sf"/>
</dbReference>
<dbReference type="PANTHER" id="PTHR43861">
    <property type="entry name" value="TRANS-ACONITATE 2-METHYLTRANSFERASE-RELATED"/>
    <property type="match status" value="1"/>
</dbReference>